<accession>A0A2S2P968</accession>
<dbReference type="PANTHER" id="PTHR20882">
    <property type="entry name" value="CYTOPLASMIC TRNA 2-THIOLATION PROTEIN 2"/>
    <property type="match status" value="1"/>
</dbReference>
<dbReference type="UniPathway" id="UPA00988"/>
<dbReference type="GO" id="GO:0016783">
    <property type="term" value="F:sulfurtransferase activity"/>
    <property type="evidence" value="ECO:0007669"/>
    <property type="project" value="TreeGrafter"/>
</dbReference>
<dbReference type="AlphaFoldDB" id="A0A2S2P968"/>
<comment type="similarity">
    <text evidence="3">Belongs to the CTU2/NCS2 family.</text>
</comment>
<dbReference type="HAMAP" id="MF_03054">
    <property type="entry name" value="CTU2"/>
    <property type="match status" value="1"/>
</dbReference>
<evidence type="ECO:0000313" key="4">
    <source>
        <dbReference type="EMBL" id="MBY25738.1"/>
    </source>
</evidence>
<organism evidence="4">
    <name type="scientific">Schizaphis graminum</name>
    <name type="common">Green bug aphid</name>
    <dbReference type="NCBI Taxonomy" id="13262"/>
    <lineage>
        <taxon>Eukaryota</taxon>
        <taxon>Metazoa</taxon>
        <taxon>Ecdysozoa</taxon>
        <taxon>Arthropoda</taxon>
        <taxon>Hexapoda</taxon>
        <taxon>Insecta</taxon>
        <taxon>Pterygota</taxon>
        <taxon>Neoptera</taxon>
        <taxon>Paraneoptera</taxon>
        <taxon>Hemiptera</taxon>
        <taxon>Sternorrhyncha</taxon>
        <taxon>Aphidomorpha</taxon>
        <taxon>Aphidoidea</taxon>
        <taxon>Aphididae</taxon>
        <taxon>Aphidini</taxon>
        <taxon>Schizaphis</taxon>
    </lineage>
</organism>
<dbReference type="Gene3D" id="3.40.50.620">
    <property type="entry name" value="HUPs"/>
    <property type="match status" value="1"/>
</dbReference>
<dbReference type="InterPro" id="IPR019407">
    <property type="entry name" value="CTU2"/>
</dbReference>
<comment type="pathway">
    <text evidence="3">tRNA modification; 5-methoxycarbonylmethyl-2-thiouridine-tRNA biosynthesis.</text>
</comment>
<dbReference type="PANTHER" id="PTHR20882:SF14">
    <property type="entry name" value="CYTOPLASMIC TRNA 2-THIOLATION PROTEIN 2"/>
    <property type="match status" value="1"/>
</dbReference>
<protein>
    <recommendedName>
        <fullName evidence="3">Cytoplasmic tRNA 2-thiolation protein 2</fullName>
    </recommendedName>
</protein>
<sequence>MCSVNEEGADAFEILNHIEPLELKCRKCLLEDGNVVLQKKYVYCKSCFVPMVTHKFRATLGKSKLVNRGERVLVCVSGSQSSVSLLHMVWTGLQQSTYKRLTFDPVVLYIDESVLHNHPQDQQNKIKELFEKYGFTYHIVKFAAAVYSDNCLSEDIYDDQYNYKLQNIFKNLSDLTLKEDMLMKLRKYAITKLSGLLNCTRIMTAENEHKLSIRLLSNVALGRGSQISLDIGLAVNNKSGDKTSLVTIRPMRNLSAKEISYYALFNNLDDFMHSNFLTATNEDESIQKTTERFINDLQVDFPSTVSTIFRTGEKISEKTSAIAYCSLCQGIMDINMSPSSAMEATKYSKYVSLMGIKALELSLKDVKSEEKKNCNGCKCKKQDLKEEIIESLCYACTHIIQNLESLDDLPKEILNKEKERLQFKRMEDQIKDFLL</sequence>
<dbReference type="Pfam" id="PF10288">
    <property type="entry name" value="CTU2"/>
    <property type="match status" value="1"/>
</dbReference>
<dbReference type="SUPFAM" id="SSF52402">
    <property type="entry name" value="Adenine nucleotide alpha hydrolases-like"/>
    <property type="match status" value="1"/>
</dbReference>
<comment type="subcellular location">
    <subcellularLocation>
        <location evidence="3">Cytoplasm</location>
    </subcellularLocation>
</comment>
<name>A0A2S2P968_SCHGA</name>
<gene>
    <name evidence="4" type="primary">ctu2-a</name>
    <name evidence="4" type="ORF">g.139873</name>
</gene>
<dbReference type="GO" id="GO:0032447">
    <property type="term" value="P:protein urmylation"/>
    <property type="evidence" value="ECO:0007669"/>
    <property type="project" value="UniProtKB-UniRule"/>
</dbReference>
<evidence type="ECO:0000256" key="3">
    <source>
        <dbReference type="HAMAP-Rule" id="MF_03054"/>
    </source>
</evidence>
<dbReference type="EMBL" id="GGMR01013119">
    <property type="protein sequence ID" value="MBY25738.1"/>
    <property type="molecule type" value="Transcribed_RNA"/>
</dbReference>
<reference evidence="4" key="1">
    <citation type="submission" date="2018-04" db="EMBL/GenBank/DDBJ databases">
        <title>Transcriptome of Schizaphis graminum biotype I.</title>
        <authorList>
            <person name="Scully E.D."/>
            <person name="Geib S.M."/>
            <person name="Palmer N.A."/>
            <person name="Koch K."/>
            <person name="Bradshaw J."/>
            <person name="Heng-Moss T."/>
            <person name="Sarath G."/>
        </authorList>
    </citation>
    <scope>NUCLEOTIDE SEQUENCE</scope>
</reference>
<proteinExistence type="inferred from homology"/>
<dbReference type="GO" id="GO:0005829">
    <property type="term" value="C:cytosol"/>
    <property type="evidence" value="ECO:0007669"/>
    <property type="project" value="TreeGrafter"/>
</dbReference>
<dbReference type="GO" id="GO:0002143">
    <property type="term" value="P:tRNA wobble position uridine thiolation"/>
    <property type="evidence" value="ECO:0007669"/>
    <property type="project" value="TreeGrafter"/>
</dbReference>
<keyword evidence="2 3" id="KW-0819">tRNA processing</keyword>
<dbReference type="GO" id="GO:0016779">
    <property type="term" value="F:nucleotidyltransferase activity"/>
    <property type="evidence" value="ECO:0007669"/>
    <property type="project" value="UniProtKB-UniRule"/>
</dbReference>
<evidence type="ECO:0000256" key="1">
    <source>
        <dbReference type="ARBA" id="ARBA00022490"/>
    </source>
</evidence>
<evidence type="ECO:0000256" key="2">
    <source>
        <dbReference type="ARBA" id="ARBA00022694"/>
    </source>
</evidence>
<keyword evidence="1 3" id="KW-0963">Cytoplasm</keyword>
<dbReference type="GO" id="GO:0000049">
    <property type="term" value="F:tRNA binding"/>
    <property type="evidence" value="ECO:0007669"/>
    <property type="project" value="InterPro"/>
</dbReference>
<dbReference type="InterPro" id="IPR014729">
    <property type="entry name" value="Rossmann-like_a/b/a_fold"/>
</dbReference>
<comment type="function">
    <text evidence="3">Plays a central role in 2-thiolation of mcm(5)S(2)U at tRNA wobble positions of tRNA(Lys), tRNA(Glu) and tRNA(Gln). May act by forming a heterodimer with NCS6/CTU1 that ligates sulfur from thiocarboxylated URM1 onto the uridine of tRNAs at wobble position.</text>
</comment>